<dbReference type="GO" id="GO:0003700">
    <property type="term" value="F:DNA-binding transcription factor activity"/>
    <property type="evidence" value="ECO:0007669"/>
    <property type="project" value="InterPro"/>
</dbReference>
<gene>
    <name evidence="5" type="ORF">B5E44_02710</name>
</gene>
<dbReference type="PANTHER" id="PTHR44846">
    <property type="entry name" value="MANNOSYL-D-GLYCERATE TRANSPORT/METABOLISM SYSTEM REPRESSOR MNGR-RELATED"/>
    <property type="match status" value="1"/>
</dbReference>
<accession>A0A1Y4Q8G9</accession>
<dbReference type="Pfam" id="PF00392">
    <property type="entry name" value="GntR"/>
    <property type="match status" value="1"/>
</dbReference>
<organism evidence="5 6">
    <name type="scientific">Lactobacillus gallinarum</name>
    <dbReference type="NCBI Taxonomy" id="52242"/>
    <lineage>
        <taxon>Bacteria</taxon>
        <taxon>Bacillati</taxon>
        <taxon>Bacillota</taxon>
        <taxon>Bacilli</taxon>
        <taxon>Lactobacillales</taxon>
        <taxon>Lactobacillaceae</taxon>
        <taxon>Lactobacillus</taxon>
    </lineage>
</organism>
<keyword evidence="2" id="KW-0238">DNA-binding</keyword>
<dbReference type="SMART" id="SM00345">
    <property type="entry name" value="HTH_GNTR"/>
    <property type="match status" value="1"/>
</dbReference>
<dbReference type="SUPFAM" id="SSF64288">
    <property type="entry name" value="Chorismate lyase-like"/>
    <property type="match status" value="1"/>
</dbReference>
<keyword evidence="1" id="KW-0805">Transcription regulation</keyword>
<dbReference type="Pfam" id="PF07702">
    <property type="entry name" value="UTRA"/>
    <property type="match status" value="1"/>
</dbReference>
<comment type="caution">
    <text evidence="5">The sequence shown here is derived from an EMBL/GenBank/DDBJ whole genome shotgun (WGS) entry which is preliminary data.</text>
</comment>
<dbReference type="InterPro" id="IPR050679">
    <property type="entry name" value="Bact_HTH_transcr_reg"/>
</dbReference>
<dbReference type="SUPFAM" id="SSF46785">
    <property type="entry name" value="Winged helix' DNA-binding domain"/>
    <property type="match status" value="1"/>
</dbReference>
<dbReference type="GO" id="GO:0003677">
    <property type="term" value="F:DNA binding"/>
    <property type="evidence" value="ECO:0007669"/>
    <property type="project" value="UniProtKB-KW"/>
</dbReference>
<dbReference type="GeneID" id="78202520"/>
<sequence length="236" mass="27164">MTKAKYQEIEEILRKQITDGSYQTGDLIPKEVELAAKYEVSRPTISHAVQGLVNQGYLERRKHVGTIVKQTKIAQEFTHVIQSYDCEMKQKGLTAQTQVLYFKKAKSTEEVRQALKLKANDEVYKLTRLRSADGSPNVVVTTYLPVKYLTDLGQIDFSTHSLYQELSKRDLSVIHVKRKLEVKAANEITADLLDIAENDPVFYFHTYGYTKKEIPIEYSIATYRGDENYFLIDLKK</sequence>
<reference evidence="6" key="1">
    <citation type="submission" date="2017-04" db="EMBL/GenBank/DDBJ databases">
        <title>Function of individual gut microbiota members based on whole genome sequencing of pure cultures obtained from chicken caecum.</title>
        <authorList>
            <person name="Medvecky M."/>
            <person name="Cejkova D."/>
            <person name="Polansky O."/>
            <person name="Karasova D."/>
            <person name="Kubasova T."/>
            <person name="Cizek A."/>
            <person name="Rychlik I."/>
        </authorList>
    </citation>
    <scope>NUCLEOTIDE SEQUENCE [LARGE SCALE GENOMIC DNA]</scope>
    <source>
        <strain evidence="6">An101</strain>
    </source>
</reference>
<dbReference type="PROSITE" id="PS50949">
    <property type="entry name" value="HTH_GNTR"/>
    <property type="match status" value="1"/>
</dbReference>
<evidence type="ECO:0000256" key="1">
    <source>
        <dbReference type="ARBA" id="ARBA00023015"/>
    </source>
</evidence>
<name>A0A1Y4Q8G9_9LACO</name>
<protein>
    <submittedName>
        <fullName evidence="5">Transcriptional regulator</fullName>
    </submittedName>
</protein>
<evidence type="ECO:0000256" key="2">
    <source>
        <dbReference type="ARBA" id="ARBA00023125"/>
    </source>
</evidence>
<dbReference type="InterPro" id="IPR036388">
    <property type="entry name" value="WH-like_DNA-bd_sf"/>
</dbReference>
<dbReference type="InterPro" id="IPR000524">
    <property type="entry name" value="Tscrpt_reg_HTH_GntR"/>
</dbReference>
<evidence type="ECO:0000313" key="5">
    <source>
        <dbReference type="EMBL" id="OUQ77411.1"/>
    </source>
</evidence>
<dbReference type="InterPro" id="IPR036390">
    <property type="entry name" value="WH_DNA-bd_sf"/>
</dbReference>
<evidence type="ECO:0000256" key="3">
    <source>
        <dbReference type="ARBA" id="ARBA00023163"/>
    </source>
</evidence>
<dbReference type="Proteomes" id="UP000195859">
    <property type="component" value="Unassembled WGS sequence"/>
</dbReference>
<dbReference type="Gene3D" id="1.10.10.10">
    <property type="entry name" value="Winged helix-like DNA-binding domain superfamily/Winged helix DNA-binding domain"/>
    <property type="match status" value="1"/>
</dbReference>
<evidence type="ECO:0000313" key="6">
    <source>
        <dbReference type="Proteomes" id="UP000195859"/>
    </source>
</evidence>
<dbReference type="CDD" id="cd07377">
    <property type="entry name" value="WHTH_GntR"/>
    <property type="match status" value="1"/>
</dbReference>
<dbReference type="PANTHER" id="PTHR44846:SF1">
    <property type="entry name" value="MANNOSYL-D-GLYCERATE TRANSPORT_METABOLISM SYSTEM REPRESSOR MNGR-RELATED"/>
    <property type="match status" value="1"/>
</dbReference>
<dbReference type="EMBL" id="NFLZ01000004">
    <property type="protein sequence ID" value="OUQ77411.1"/>
    <property type="molecule type" value="Genomic_DNA"/>
</dbReference>
<dbReference type="PRINTS" id="PR00035">
    <property type="entry name" value="HTHGNTR"/>
</dbReference>
<proteinExistence type="predicted"/>
<dbReference type="Gene3D" id="3.40.1410.10">
    <property type="entry name" value="Chorismate lyase-like"/>
    <property type="match status" value="1"/>
</dbReference>
<dbReference type="InterPro" id="IPR011663">
    <property type="entry name" value="UTRA"/>
</dbReference>
<evidence type="ECO:0000259" key="4">
    <source>
        <dbReference type="PROSITE" id="PS50949"/>
    </source>
</evidence>
<dbReference type="InterPro" id="IPR028978">
    <property type="entry name" value="Chorismate_lyase_/UTRA_dom_sf"/>
</dbReference>
<dbReference type="RefSeq" id="WP_087235479.1">
    <property type="nucleotide sequence ID" value="NZ_NFKZ01000003.1"/>
</dbReference>
<dbReference type="GO" id="GO:0045892">
    <property type="term" value="P:negative regulation of DNA-templated transcription"/>
    <property type="evidence" value="ECO:0007669"/>
    <property type="project" value="TreeGrafter"/>
</dbReference>
<dbReference type="SMART" id="SM00866">
    <property type="entry name" value="UTRA"/>
    <property type="match status" value="1"/>
</dbReference>
<feature type="domain" description="HTH gntR-type" evidence="4">
    <location>
        <begin position="3"/>
        <end position="71"/>
    </location>
</feature>
<dbReference type="AlphaFoldDB" id="A0A1Y4Q8G9"/>
<keyword evidence="3" id="KW-0804">Transcription</keyword>